<dbReference type="Proteomes" id="UP000000768">
    <property type="component" value="Chromosome 2"/>
</dbReference>
<dbReference type="PANTHER" id="PTHR35722">
    <property type="entry name" value="MAL D 1-ASSOCIATED PROTEIN"/>
    <property type="match status" value="1"/>
</dbReference>
<dbReference type="InterPro" id="IPR053346">
    <property type="entry name" value="Fra_a_1-associated"/>
</dbReference>
<keyword evidence="3" id="KW-1185">Reference proteome</keyword>
<dbReference type="InParanoid" id="A0A1B6QG95"/>
<dbReference type="PANTHER" id="PTHR35722:SF1">
    <property type="entry name" value="MAL D 1-ASSOCIATED PROTEIN"/>
    <property type="match status" value="1"/>
</dbReference>
<protein>
    <submittedName>
        <fullName evidence="2">Uncharacterized protein</fullName>
    </submittedName>
</protein>
<reference evidence="2 3" key="1">
    <citation type="journal article" date="2009" name="Nature">
        <title>The Sorghum bicolor genome and the diversification of grasses.</title>
        <authorList>
            <person name="Paterson A.H."/>
            <person name="Bowers J.E."/>
            <person name="Bruggmann R."/>
            <person name="Dubchak I."/>
            <person name="Grimwood J."/>
            <person name="Gundlach H."/>
            <person name="Haberer G."/>
            <person name="Hellsten U."/>
            <person name="Mitros T."/>
            <person name="Poliakov A."/>
            <person name="Schmutz J."/>
            <person name="Spannagl M."/>
            <person name="Tang H."/>
            <person name="Wang X."/>
            <person name="Wicker T."/>
            <person name="Bharti A.K."/>
            <person name="Chapman J."/>
            <person name="Feltus F.A."/>
            <person name="Gowik U."/>
            <person name="Grigoriev I.V."/>
            <person name="Lyons E."/>
            <person name="Maher C.A."/>
            <person name="Martis M."/>
            <person name="Narechania A."/>
            <person name="Otillar R.P."/>
            <person name="Penning B.W."/>
            <person name="Salamov A.A."/>
            <person name="Wang Y."/>
            <person name="Zhang L."/>
            <person name="Carpita N.C."/>
            <person name="Freeling M."/>
            <person name="Gingle A.R."/>
            <person name="Hash C.T."/>
            <person name="Keller B."/>
            <person name="Klein P."/>
            <person name="Kresovich S."/>
            <person name="McCann M.C."/>
            <person name="Ming R."/>
            <person name="Peterson D.G."/>
            <person name="Mehboob-ur-Rahman"/>
            <person name="Ware D."/>
            <person name="Westhoff P."/>
            <person name="Mayer K.F."/>
            <person name="Messing J."/>
            <person name="Rokhsar D.S."/>
        </authorList>
    </citation>
    <scope>NUCLEOTIDE SEQUENCE [LARGE SCALE GENOMIC DNA]</scope>
    <source>
        <strain evidence="3">cv. BTx623</strain>
    </source>
</reference>
<reference evidence="3" key="2">
    <citation type="journal article" date="2018" name="Plant J.">
        <title>The Sorghum bicolor reference genome: improved assembly, gene annotations, a transcriptome atlas, and signatures of genome organization.</title>
        <authorList>
            <person name="McCormick R.F."/>
            <person name="Truong S.K."/>
            <person name="Sreedasyam A."/>
            <person name="Jenkins J."/>
            <person name="Shu S."/>
            <person name="Sims D."/>
            <person name="Kennedy M."/>
            <person name="Amirebrahimi M."/>
            <person name="Weers B.D."/>
            <person name="McKinley B."/>
            <person name="Mattison A."/>
            <person name="Morishige D.T."/>
            <person name="Grimwood J."/>
            <person name="Schmutz J."/>
            <person name="Mullet J.E."/>
        </authorList>
    </citation>
    <scope>NUCLEOTIDE SEQUENCE [LARGE SCALE GENOMIC DNA]</scope>
    <source>
        <strain evidence="3">cv. BTx623</strain>
    </source>
</reference>
<accession>A0A1B6QG95</accession>
<dbReference type="EMBL" id="CM000761">
    <property type="protein sequence ID" value="KXG36939.2"/>
    <property type="molecule type" value="Genomic_DNA"/>
</dbReference>
<evidence type="ECO:0000313" key="3">
    <source>
        <dbReference type="Proteomes" id="UP000000768"/>
    </source>
</evidence>
<sequence length="178" mass="20442">MRWRPGSLTPIPQFDSNPQTTPERQQRQRPELGGVPDLAGSGGEGAQCATRRVVQSRCHTEEVELGRFVRKCEKTEHLLRDCINIQFDFFRSCSLLIHLIQLAWCRQPGWRKEPRRRRPSALAAASPLNFSVFLSPPWNISLCRRSAVDFFRPRFAWHISLHVSTSDLLSSFTLCVLL</sequence>
<feature type="region of interest" description="Disordered" evidence="1">
    <location>
        <begin position="1"/>
        <end position="46"/>
    </location>
</feature>
<evidence type="ECO:0000256" key="1">
    <source>
        <dbReference type="SAM" id="MobiDB-lite"/>
    </source>
</evidence>
<dbReference type="STRING" id="4558.A0A1B6QG95"/>
<name>A0A1B6QG95_SORBI</name>
<proteinExistence type="predicted"/>
<evidence type="ECO:0000313" key="2">
    <source>
        <dbReference type="EMBL" id="KXG36939.2"/>
    </source>
</evidence>
<dbReference type="AlphaFoldDB" id="A0A1B6QG95"/>
<dbReference type="Gramene" id="KXG36939">
    <property type="protein sequence ID" value="KXG36939"/>
    <property type="gene ID" value="SORBI_3002G416250"/>
</dbReference>
<gene>
    <name evidence="2" type="ORF">SORBI_3002G416250</name>
</gene>
<organism evidence="2 3">
    <name type="scientific">Sorghum bicolor</name>
    <name type="common">Sorghum</name>
    <name type="synonym">Sorghum vulgare</name>
    <dbReference type="NCBI Taxonomy" id="4558"/>
    <lineage>
        <taxon>Eukaryota</taxon>
        <taxon>Viridiplantae</taxon>
        <taxon>Streptophyta</taxon>
        <taxon>Embryophyta</taxon>
        <taxon>Tracheophyta</taxon>
        <taxon>Spermatophyta</taxon>
        <taxon>Magnoliopsida</taxon>
        <taxon>Liliopsida</taxon>
        <taxon>Poales</taxon>
        <taxon>Poaceae</taxon>
        <taxon>PACMAD clade</taxon>
        <taxon>Panicoideae</taxon>
        <taxon>Andropogonodae</taxon>
        <taxon>Andropogoneae</taxon>
        <taxon>Sorghinae</taxon>
        <taxon>Sorghum</taxon>
    </lineage>
</organism>